<keyword evidence="9" id="KW-0460">Magnesium</keyword>
<evidence type="ECO:0000313" key="14">
    <source>
        <dbReference type="Proteomes" id="UP000654918"/>
    </source>
</evidence>
<organism evidence="13 14">
    <name type="scientific">Colletotrichum plurivorum</name>
    <dbReference type="NCBI Taxonomy" id="2175906"/>
    <lineage>
        <taxon>Eukaryota</taxon>
        <taxon>Fungi</taxon>
        <taxon>Dikarya</taxon>
        <taxon>Ascomycota</taxon>
        <taxon>Pezizomycotina</taxon>
        <taxon>Sordariomycetes</taxon>
        <taxon>Hypocreomycetidae</taxon>
        <taxon>Glomerellales</taxon>
        <taxon>Glomerellaceae</taxon>
        <taxon>Colletotrichum</taxon>
        <taxon>Colletotrichum orchidearum species complex</taxon>
    </lineage>
</organism>
<keyword evidence="8" id="KW-0256">Endoplasmic reticulum</keyword>
<evidence type="ECO:0000256" key="1">
    <source>
        <dbReference type="ARBA" id="ARBA00001946"/>
    </source>
</evidence>
<comment type="cofactor">
    <cofactor evidence="1">
        <name>Mg(2+)</name>
        <dbReference type="ChEBI" id="CHEBI:18420"/>
    </cofactor>
</comment>
<dbReference type="EMBL" id="WIGO01000029">
    <property type="protein sequence ID" value="KAF6836820.1"/>
    <property type="molecule type" value="Genomic_DNA"/>
</dbReference>
<evidence type="ECO:0000256" key="7">
    <source>
        <dbReference type="ARBA" id="ARBA00022692"/>
    </source>
</evidence>
<dbReference type="SUPFAM" id="SSF64005">
    <property type="entry name" value="Undecaprenyl diphosphate synthase"/>
    <property type="match status" value="1"/>
</dbReference>
<evidence type="ECO:0000256" key="10">
    <source>
        <dbReference type="ARBA" id="ARBA00022989"/>
    </source>
</evidence>
<comment type="catalytic activity">
    <reaction evidence="12">
        <text>n isopentenyl diphosphate + (2E,6E)-farnesyl diphosphate = a di-trans,poly-cis-polyprenyl diphosphate + n diphosphate</text>
        <dbReference type="Rhea" id="RHEA:53008"/>
        <dbReference type="Rhea" id="RHEA-COMP:19494"/>
        <dbReference type="ChEBI" id="CHEBI:33019"/>
        <dbReference type="ChEBI" id="CHEBI:128769"/>
        <dbReference type="ChEBI" id="CHEBI:136960"/>
        <dbReference type="ChEBI" id="CHEBI:175763"/>
        <dbReference type="EC" id="2.5.1.87"/>
    </reaction>
</comment>
<keyword evidence="6 13" id="KW-0808">Transferase</keyword>
<gene>
    <name evidence="13" type="ORF">CPLU01_03401</name>
</gene>
<accession>A0A8H6KT71</accession>
<dbReference type="GO" id="GO:1904423">
    <property type="term" value="C:dehydrodolichyl diphosphate synthase complex"/>
    <property type="evidence" value="ECO:0007669"/>
    <property type="project" value="InterPro"/>
</dbReference>
<dbReference type="InterPro" id="IPR038887">
    <property type="entry name" value="Nus1/NgBR"/>
</dbReference>
<dbReference type="UniPathway" id="UPA00378"/>
<dbReference type="Gene3D" id="3.40.1180.10">
    <property type="entry name" value="Decaprenyl diphosphate synthase-like"/>
    <property type="match status" value="1"/>
</dbReference>
<keyword evidence="7" id="KW-0812">Transmembrane</keyword>
<protein>
    <recommendedName>
        <fullName evidence="5">ditrans,polycis-polyprenyl diphosphate synthase [(2E,6E)-farnesyldiphosphate specific]</fullName>
        <ecNumber evidence="5">2.5.1.87</ecNumber>
    </recommendedName>
</protein>
<dbReference type="GO" id="GO:0045547">
    <property type="term" value="F:ditrans,polycis-polyprenyl diphosphate synthase [(2E,6E)-farnesyl diphosphate specific] activity"/>
    <property type="evidence" value="ECO:0007669"/>
    <property type="project" value="UniProtKB-EC"/>
</dbReference>
<sequence length="333" mass="38764">MALNARDRRSYRTDDKEHQGFIEEEKRRKLIETYLTEEPEEDNTRKQWRDDDVPSKGRFGLRRALRSKLHLLLYTIMHAFFSLYIRIRQAWHLVCYHVASVMRYHHRTPEYIEGDVAGLKQKPKHISVILKLEEGGRHGAELERLIEEASEIAVWCVCARIPILTVYERTGLLKRYLPHVQQAIIRKARSYWGRHQPALSVTMPHADETLRSPAHGNFVLKDPRQLEVLVISAEDGRESMVDLTRTLAEMSQKNKLHPRDISTSLIDTELSEGIMPEPDLLIHFGPYVDLDGYPPWPIRLTEIFCLPDNQGVGYHVFLRALRNFAGAQFRKGK</sequence>
<dbReference type="EC" id="2.5.1.87" evidence="5"/>
<proteinExistence type="inferred from homology"/>
<evidence type="ECO:0000256" key="8">
    <source>
        <dbReference type="ARBA" id="ARBA00022824"/>
    </source>
</evidence>
<keyword evidence="14" id="KW-1185">Reference proteome</keyword>
<evidence type="ECO:0000256" key="11">
    <source>
        <dbReference type="ARBA" id="ARBA00023136"/>
    </source>
</evidence>
<dbReference type="PANTHER" id="PTHR21528">
    <property type="entry name" value="DEHYDRODOLICHYL DIPHOSPHATE SYNTHASE COMPLEX SUBUNIT NUS1"/>
    <property type="match status" value="1"/>
</dbReference>
<comment type="similarity">
    <text evidence="4">Belongs to the UPP synthase family.</text>
</comment>
<comment type="pathway">
    <text evidence="3">Protein modification; protein glycosylation.</text>
</comment>
<comment type="caution">
    <text evidence="13">The sequence shown here is derived from an EMBL/GenBank/DDBJ whole genome shotgun (WGS) entry which is preliminary data.</text>
</comment>
<evidence type="ECO:0000256" key="9">
    <source>
        <dbReference type="ARBA" id="ARBA00022842"/>
    </source>
</evidence>
<dbReference type="GO" id="GO:0005789">
    <property type="term" value="C:endoplasmic reticulum membrane"/>
    <property type="evidence" value="ECO:0007669"/>
    <property type="project" value="UniProtKB-SubCell"/>
</dbReference>
<evidence type="ECO:0000256" key="4">
    <source>
        <dbReference type="ARBA" id="ARBA00005432"/>
    </source>
</evidence>
<evidence type="ECO:0000256" key="2">
    <source>
        <dbReference type="ARBA" id="ARBA00004586"/>
    </source>
</evidence>
<name>A0A8H6KT71_9PEZI</name>
<keyword evidence="11" id="KW-0472">Membrane</keyword>
<evidence type="ECO:0000256" key="5">
    <source>
        <dbReference type="ARBA" id="ARBA00012596"/>
    </source>
</evidence>
<evidence type="ECO:0000256" key="6">
    <source>
        <dbReference type="ARBA" id="ARBA00022679"/>
    </source>
</evidence>
<reference evidence="13" key="1">
    <citation type="journal article" date="2020" name="Phytopathology">
        <title>Genome Sequence Resources of Colletotrichum truncatum, C. plurivorum, C. musicola, and C. sojae: Four Species Pathogenic to Soybean (Glycine max).</title>
        <authorList>
            <person name="Rogerio F."/>
            <person name="Boufleur T.R."/>
            <person name="Ciampi-Guillardi M."/>
            <person name="Sukno S.A."/>
            <person name="Thon M.R."/>
            <person name="Massola Junior N.S."/>
            <person name="Baroncelli R."/>
        </authorList>
    </citation>
    <scope>NUCLEOTIDE SEQUENCE</scope>
    <source>
        <strain evidence="13">LFN00145</strain>
    </source>
</reference>
<dbReference type="AlphaFoldDB" id="A0A8H6KT71"/>
<evidence type="ECO:0000313" key="13">
    <source>
        <dbReference type="EMBL" id="KAF6836820.1"/>
    </source>
</evidence>
<dbReference type="Proteomes" id="UP000654918">
    <property type="component" value="Unassembled WGS sequence"/>
</dbReference>
<dbReference type="PANTHER" id="PTHR21528:SF0">
    <property type="entry name" value="DEHYDRODOLICHYL DIPHOSPHATE SYNTHASE COMPLEX SUBUNIT NUS1"/>
    <property type="match status" value="1"/>
</dbReference>
<evidence type="ECO:0000256" key="12">
    <source>
        <dbReference type="ARBA" id="ARBA00047353"/>
    </source>
</evidence>
<dbReference type="InterPro" id="IPR036424">
    <property type="entry name" value="UPP_synth-like_sf"/>
</dbReference>
<keyword evidence="10" id="KW-1133">Transmembrane helix</keyword>
<comment type="subcellular location">
    <subcellularLocation>
        <location evidence="2">Endoplasmic reticulum membrane</location>
    </subcellularLocation>
</comment>
<evidence type="ECO:0000256" key="3">
    <source>
        <dbReference type="ARBA" id="ARBA00004922"/>
    </source>
</evidence>